<keyword evidence="3" id="KW-0249">Electron transport</keyword>
<comment type="caution">
    <text evidence="9">The sequence shown here is derived from an EMBL/GenBank/DDBJ whole genome shotgun (WGS) entry which is preliminary data.</text>
</comment>
<dbReference type="NCBIfam" id="TIGR01068">
    <property type="entry name" value="thioredoxin"/>
    <property type="match status" value="1"/>
</dbReference>
<dbReference type="InterPro" id="IPR013766">
    <property type="entry name" value="Thioredoxin_domain"/>
</dbReference>
<dbReference type="PANTHER" id="PTHR45663">
    <property type="entry name" value="GEO12009P1"/>
    <property type="match status" value="1"/>
</dbReference>
<evidence type="ECO:0000256" key="1">
    <source>
        <dbReference type="ARBA" id="ARBA00008987"/>
    </source>
</evidence>
<dbReference type="PANTHER" id="PTHR45663:SF11">
    <property type="entry name" value="GEO12009P1"/>
    <property type="match status" value="1"/>
</dbReference>
<evidence type="ECO:0000313" key="10">
    <source>
        <dbReference type="Proteomes" id="UP000815846"/>
    </source>
</evidence>
<name>A0ABY3N1K6_9GAMM</name>
<gene>
    <name evidence="9" type="primary">trxA</name>
    <name evidence="9" type="ORF">CWS31_002250</name>
</gene>
<reference evidence="9 10" key="1">
    <citation type="submission" date="2019-08" db="EMBL/GenBank/DDBJ databases">
        <title>Microbe sample from Colwellia echini.</title>
        <authorList>
            <person name="Christiansen L."/>
            <person name="Pathiraja D."/>
            <person name="Schultz-Johansen M."/>
            <person name="Choi I.-G."/>
            <person name="Stougaard P."/>
        </authorList>
    </citation>
    <scope>NUCLEOTIDE SEQUENCE [LARGE SCALE GENOMIC DNA]</scope>
    <source>
        <strain evidence="9 10">A3</strain>
    </source>
</reference>
<evidence type="ECO:0000256" key="6">
    <source>
        <dbReference type="NCBIfam" id="TIGR01068"/>
    </source>
</evidence>
<dbReference type="Pfam" id="PF00085">
    <property type="entry name" value="Thioredoxin"/>
    <property type="match status" value="1"/>
</dbReference>
<keyword evidence="10" id="KW-1185">Reference proteome</keyword>
<feature type="domain" description="Thioredoxin" evidence="8">
    <location>
        <begin position="1"/>
        <end position="109"/>
    </location>
</feature>
<evidence type="ECO:0000256" key="3">
    <source>
        <dbReference type="ARBA" id="ARBA00022982"/>
    </source>
</evidence>
<organism evidence="9 10">
    <name type="scientific">Colwellia echini</name>
    <dbReference type="NCBI Taxonomy" id="1982103"/>
    <lineage>
        <taxon>Bacteria</taxon>
        <taxon>Pseudomonadati</taxon>
        <taxon>Pseudomonadota</taxon>
        <taxon>Gammaproteobacteria</taxon>
        <taxon>Alteromonadales</taxon>
        <taxon>Colwelliaceae</taxon>
        <taxon>Colwellia</taxon>
    </lineage>
</organism>
<dbReference type="PROSITE" id="PS51352">
    <property type="entry name" value="THIOREDOXIN_2"/>
    <property type="match status" value="1"/>
</dbReference>
<dbReference type="Gene3D" id="3.40.30.10">
    <property type="entry name" value="Glutaredoxin"/>
    <property type="match status" value="1"/>
</dbReference>
<keyword evidence="4" id="KW-1015">Disulfide bond</keyword>
<evidence type="ECO:0000256" key="5">
    <source>
        <dbReference type="ARBA" id="ARBA00023284"/>
    </source>
</evidence>
<evidence type="ECO:0000313" key="9">
    <source>
        <dbReference type="EMBL" id="TYK67366.1"/>
    </source>
</evidence>
<dbReference type="PIRSF" id="PIRSF000077">
    <property type="entry name" value="Thioredoxin"/>
    <property type="match status" value="1"/>
</dbReference>
<dbReference type="InterPro" id="IPR005746">
    <property type="entry name" value="Thioredoxin"/>
</dbReference>
<dbReference type="EMBL" id="PJAI02000001">
    <property type="protein sequence ID" value="TYK67366.1"/>
    <property type="molecule type" value="Genomic_DNA"/>
</dbReference>
<dbReference type="Proteomes" id="UP000815846">
    <property type="component" value="Unassembled WGS sequence"/>
</dbReference>
<evidence type="ECO:0000259" key="8">
    <source>
        <dbReference type="PROSITE" id="PS51352"/>
    </source>
</evidence>
<keyword evidence="5" id="KW-0676">Redox-active center</keyword>
<evidence type="ECO:0000256" key="4">
    <source>
        <dbReference type="ARBA" id="ARBA00023157"/>
    </source>
</evidence>
<accession>A0ABY3N1K6</accession>
<comment type="similarity">
    <text evidence="1 7">Belongs to the thioredoxin family.</text>
</comment>
<protein>
    <recommendedName>
        <fullName evidence="6 7">Thioredoxin</fullName>
    </recommendedName>
</protein>
<sequence length="109" mass="11851">MNTNTENKVTEVNSESFAQIIEQTEGKILIQFHAPWCAPCKMLAPVVEQVAHQYNDIKVIKVNADDSPELAAKFGVRGLPTLLLMKAGELVASQVGAASVGQVQQFVQQ</sequence>
<dbReference type="InterPro" id="IPR036249">
    <property type="entry name" value="Thioredoxin-like_sf"/>
</dbReference>
<evidence type="ECO:0000256" key="7">
    <source>
        <dbReference type="PIRNR" id="PIRNR000077"/>
    </source>
</evidence>
<dbReference type="PRINTS" id="PR00421">
    <property type="entry name" value="THIOREDOXIN"/>
</dbReference>
<proteinExistence type="inferred from homology"/>
<dbReference type="CDD" id="cd02947">
    <property type="entry name" value="TRX_family"/>
    <property type="match status" value="1"/>
</dbReference>
<dbReference type="PROSITE" id="PS00194">
    <property type="entry name" value="THIOREDOXIN_1"/>
    <property type="match status" value="1"/>
</dbReference>
<keyword evidence="2" id="KW-0813">Transport</keyword>
<evidence type="ECO:0000256" key="2">
    <source>
        <dbReference type="ARBA" id="ARBA00022448"/>
    </source>
</evidence>
<dbReference type="SUPFAM" id="SSF52833">
    <property type="entry name" value="Thioredoxin-like"/>
    <property type="match status" value="1"/>
</dbReference>
<dbReference type="RefSeq" id="WP_101343473.1">
    <property type="nucleotide sequence ID" value="NZ_PJAI02000001.1"/>
</dbReference>
<dbReference type="InterPro" id="IPR017937">
    <property type="entry name" value="Thioredoxin_CS"/>
</dbReference>